<proteinExistence type="predicted"/>
<comment type="caution">
    <text evidence="13">The sequence shown here is derived from an EMBL/GenBank/DDBJ whole genome shotgun (WGS) entry which is preliminary data.</text>
</comment>
<dbReference type="EMBL" id="PXXK01000140">
    <property type="protein sequence ID" value="RFN50380.1"/>
    <property type="molecule type" value="Genomic_DNA"/>
</dbReference>
<evidence type="ECO:0000256" key="2">
    <source>
        <dbReference type="ARBA" id="ARBA00012251"/>
    </source>
</evidence>
<feature type="domain" description="RING-type" evidence="11">
    <location>
        <begin position="103"/>
        <end position="147"/>
    </location>
</feature>
<dbReference type="CDD" id="cd20335">
    <property type="entry name" value="BRcat_RBR"/>
    <property type="match status" value="1"/>
</dbReference>
<evidence type="ECO:0000256" key="10">
    <source>
        <dbReference type="SAM" id="MobiDB-lite"/>
    </source>
</evidence>
<keyword evidence="7" id="KW-0833">Ubl conjugation pathway</keyword>
<keyword evidence="6 9" id="KW-0863">Zinc-finger</keyword>
<dbReference type="STRING" id="2594813.A0A395MRH5"/>
<dbReference type="Gene3D" id="1.20.120.1750">
    <property type="match status" value="1"/>
</dbReference>
<dbReference type="PROSITE" id="PS50089">
    <property type="entry name" value="ZF_RING_2"/>
    <property type="match status" value="1"/>
</dbReference>
<dbReference type="Pfam" id="PF01485">
    <property type="entry name" value="IBR"/>
    <property type="match status" value="1"/>
</dbReference>
<dbReference type="PROSITE" id="PS51873">
    <property type="entry name" value="TRIAD"/>
    <property type="match status" value="1"/>
</dbReference>
<dbReference type="Proteomes" id="UP000265631">
    <property type="component" value="Unassembled WGS sequence"/>
</dbReference>
<dbReference type="SMART" id="SM00647">
    <property type="entry name" value="IBR"/>
    <property type="match status" value="1"/>
</dbReference>
<evidence type="ECO:0000256" key="1">
    <source>
        <dbReference type="ARBA" id="ARBA00001798"/>
    </source>
</evidence>
<keyword evidence="8" id="KW-0862">Zinc</keyword>
<evidence type="ECO:0000256" key="3">
    <source>
        <dbReference type="ARBA" id="ARBA00022679"/>
    </source>
</evidence>
<evidence type="ECO:0000256" key="6">
    <source>
        <dbReference type="ARBA" id="ARBA00022771"/>
    </source>
</evidence>
<dbReference type="GO" id="GO:0008270">
    <property type="term" value="F:zinc ion binding"/>
    <property type="evidence" value="ECO:0007669"/>
    <property type="project" value="UniProtKB-KW"/>
</dbReference>
<dbReference type="SUPFAM" id="SSF57850">
    <property type="entry name" value="RING/U-box"/>
    <property type="match status" value="2"/>
</dbReference>
<sequence>MADIKNSQDTYTSDYFANAEMGMELRSLQPPSRSTSGIRRRAETRRSNGNSRRIPTLVRTERYTGGAALTERFFNDKNYVLRNRSTNNSPRPPLPREVSVSECLSCADKLPRSQMILAPCSHAYCRTCLERFADLTIQREAMFPLNCCHKTIPVTVSNNFSEELVKRYEAKHVEFGTPAKRRIWCSNQRCSTFIPLGQIRLGTAHCAVCKTDTCTKCKGTWHTGDCPEDPLSQEVLDIGERAGWKKCPKCGHLIEKPGGCDHMSKLQPFFERCVHS</sequence>
<dbReference type="InterPro" id="IPR002867">
    <property type="entry name" value="IBR_dom"/>
</dbReference>
<evidence type="ECO:0000313" key="13">
    <source>
        <dbReference type="EMBL" id="RFN50380.1"/>
    </source>
</evidence>
<evidence type="ECO:0000259" key="12">
    <source>
        <dbReference type="PROSITE" id="PS51873"/>
    </source>
</evidence>
<dbReference type="GO" id="GO:0016567">
    <property type="term" value="P:protein ubiquitination"/>
    <property type="evidence" value="ECO:0007669"/>
    <property type="project" value="InterPro"/>
</dbReference>
<dbReference type="InterPro" id="IPR031127">
    <property type="entry name" value="E3_UB_ligase_RBR"/>
</dbReference>
<organism evidence="13 14">
    <name type="scientific">Fusarium flagelliforme</name>
    <dbReference type="NCBI Taxonomy" id="2675880"/>
    <lineage>
        <taxon>Eukaryota</taxon>
        <taxon>Fungi</taxon>
        <taxon>Dikarya</taxon>
        <taxon>Ascomycota</taxon>
        <taxon>Pezizomycotina</taxon>
        <taxon>Sordariomycetes</taxon>
        <taxon>Hypocreomycetidae</taxon>
        <taxon>Hypocreales</taxon>
        <taxon>Nectriaceae</taxon>
        <taxon>Fusarium</taxon>
        <taxon>Fusarium incarnatum-equiseti species complex</taxon>
    </lineage>
</organism>
<dbReference type="EC" id="2.3.2.31" evidence="2"/>
<evidence type="ECO:0000256" key="9">
    <source>
        <dbReference type="PROSITE-ProRule" id="PRU00175"/>
    </source>
</evidence>
<protein>
    <recommendedName>
        <fullName evidence="2">RBR-type E3 ubiquitin transferase</fullName>
        <ecNumber evidence="2">2.3.2.31</ecNumber>
    </recommendedName>
</protein>
<evidence type="ECO:0000256" key="5">
    <source>
        <dbReference type="ARBA" id="ARBA00022737"/>
    </source>
</evidence>
<dbReference type="InterPro" id="IPR044066">
    <property type="entry name" value="TRIAD_supradom"/>
</dbReference>
<keyword evidence="4" id="KW-0479">Metal-binding</keyword>
<accession>A0A395MRH5</accession>
<dbReference type="InterPro" id="IPR017907">
    <property type="entry name" value="Znf_RING_CS"/>
</dbReference>
<comment type="catalytic activity">
    <reaction evidence="1">
        <text>[E2 ubiquitin-conjugating enzyme]-S-ubiquitinyl-L-cysteine + [acceptor protein]-L-lysine = [E2 ubiquitin-conjugating enzyme]-L-cysteine + [acceptor protein]-N(6)-ubiquitinyl-L-lysine.</text>
        <dbReference type="EC" id="2.3.2.31"/>
    </reaction>
</comment>
<evidence type="ECO:0000256" key="7">
    <source>
        <dbReference type="ARBA" id="ARBA00022786"/>
    </source>
</evidence>
<evidence type="ECO:0000259" key="11">
    <source>
        <dbReference type="PROSITE" id="PS50089"/>
    </source>
</evidence>
<evidence type="ECO:0000256" key="4">
    <source>
        <dbReference type="ARBA" id="ARBA00022723"/>
    </source>
</evidence>
<evidence type="ECO:0000256" key="8">
    <source>
        <dbReference type="ARBA" id="ARBA00022833"/>
    </source>
</evidence>
<dbReference type="Gene3D" id="3.30.40.10">
    <property type="entry name" value="Zinc/RING finger domain, C3HC4 (zinc finger)"/>
    <property type="match status" value="1"/>
</dbReference>
<name>A0A395MRH5_9HYPO</name>
<dbReference type="GO" id="GO:0061630">
    <property type="term" value="F:ubiquitin protein ligase activity"/>
    <property type="evidence" value="ECO:0007669"/>
    <property type="project" value="UniProtKB-EC"/>
</dbReference>
<dbReference type="PANTHER" id="PTHR11685">
    <property type="entry name" value="RBR FAMILY RING FINGER AND IBR DOMAIN-CONTAINING"/>
    <property type="match status" value="1"/>
</dbReference>
<dbReference type="PROSITE" id="PS00518">
    <property type="entry name" value="ZF_RING_1"/>
    <property type="match status" value="1"/>
</dbReference>
<dbReference type="InterPro" id="IPR013083">
    <property type="entry name" value="Znf_RING/FYVE/PHD"/>
</dbReference>
<feature type="domain" description="RING-type" evidence="12">
    <location>
        <begin position="99"/>
        <end position="276"/>
    </location>
</feature>
<dbReference type="InterPro" id="IPR001841">
    <property type="entry name" value="Znf_RING"/>
</dbReference>
<keyword evidence="3" id="KW-0808">Transferase</keyword>
<feature type="region of interest" description="Disordered" evidence="10">
    <location>
        <begin position="26"/>
        <end position="52"/>
    </location>
</feature>
<gene>
    <name evidence="13" type="ORF">FIE12Z_5352</name>
</gene>
<keyword evidence="14" id="KW-1185">Reference proteome</keyword>
<reference evidence="13 14" key="1">
    <citation type="journal article" date="2018" name="PLoS Pathog.">
        <title>Evolution of structural diversity of trichothecenes, a family of toxins produced by plant pathogenic and entomopathogenic fungi.</title>
        <authorList>
            <person name="Proctor R.H."/>
            <person name="McCormick S.P."/>
            <person name="Kim H.S."/>
            <person name="Cardoza R.E."/>
            <person name="Stanley A.M."/>
            <person name="Lindo L."/>
            <person name="Kelly A."/>
            <person name="Brown D.W."/>
            <person name="Lee T."/>
            <person name="Vaughan M.M."/>
            <person name="Alexander N.J."/>
            <person name="Busman M."/>
            <person name="Gutierrez S."/>
        </authorList>
    </citation>
    <scope>NUCLEOTIDE SEQUENCE [LARGE SCALE GENOMIC DNA]</scope>
    <source>
        <strain evidence="13 14">NRRL 13405</strain>
    </source>
</reference>
<dbReference type="AlphaFoldDB" id="A0A395MRH5"/>
<keyword evidence="5" id="KW-0677">Repeat</keyword>
<evidence type="ECO:0000313" key="14">
    <source>
        <dbReference type="Proteomes" id="UP000265631"/>
    </source>
</evidence>